<dbReference type="KEGG" id="gtt:GUITHDRAFT_71510"/>
<comment type="cofactor">
    <cofactor evidence="1">
        <name>Zn(2+)</name>
        <dbReference type="ChEBI" id="CHEBI:29105"/>
    </cofactor>
</comment>
<proteinExistence type="inferred from homology"/>
<dbReference type="PANTHER" id="PTHR12756:SF11">
    <property type="entry name" value="CYTOSOLIC CARBOXYPEPTIDASE 1"/>
    <property type="match status" value="1"/>
</dbReference>
<dbReference type="GeneID" id="17301972"/>
<reference evidence="6" key="3">
    <citation type="submission" date="2016-03" db="UniProtKB">
        <authorList>
            <consortium name="EnsemblProtists"/>
        </authorList>
    </citation>
    <scope>IDENTIFICATION</scope>
</reference>
<dbReference type="EMBL" id="JH993000">
    <property type="protein sequence ID" value="EKX45269.1"/>
    <property type="molecule type" value="Genomic_DNA"/>
</dbReference>
<evidence type="ECO:0000256" key="1">
    <source>
        <dbReference type="ARBA" id="ARBA00001947"/>
    </source>
</evidence>
<dbReference type="GO" id="GO:0004181">
    <property type="term" value="F:metallocarboxypeptidase activity"/>
    <property type="evidence" value="ECO:0007669"/>
    <property type="project" value="InterPro"/>
</dbReference>
<evidence type="ECO:0000259" key="4">
    <source>
        <dbReference type="PROSITE" id="PS52035"/>
    </source>
</evidence>
<dbReference type="EnsemblProtists" id="EKX45269">
    <property type="protein sequence ID" value="EKX45269"/>
    <property type="gene ID" value="GUITHDRAFT_71510"/>
</dbReference>
<dbReference type="Pfam" id="PF18027">
    <property type="entry name" value="Pepdidase_M14_N"/>
    <property type="match status" value="1"/>
</dbReference>
<dbReference type="SUPFAM" id="SSF53187">
    <property type="entry name" value="Zn-dependent exopeptidases"/>
    <property type="match status" value="1"/>
</dbReference>
<dbReference type="Proteomes" id="UP000011087">
    <property type="component" value="Unassembled WGS sequence"/>
</dbReference>
<dbReference type="eggNOG" id="KOG3641">
    <property type="taxonomic scope" value="Eukaryota"/>
</dbReference>
<dbReference type="Pfam" id="PF00246">
    <property type="entry name" value="Peptidase_M14"/>
    <property type="match status" value="1"/>
</dbReference>
<dbReference type="OrthoDB" id="10253041at2759"/>
<keyword evidence="7" id="KW-1185">Reference proteome</keyword>
<accession>L1JB07</accession>
<dbReference type="InterPro" id="IPR000834">
    <property type="entry name" value="Peptidase_M14"/>
</dbReference>
<dbReference type="HOGENOM" id="CLU_007523_4_0_1"/>
<dbReference type="OMA" id="NTCDFLI"/>
<feature type="active site" description="Proton donor/acceptor" evidence="3">
    <location>
        <position position="417"/>
    </location>
</feature>
<dbReference type="PANTHER" id="PTHR12756">
    <property type="entry name" value="CYTOSOLIC CARBOXYPEPTIDASE"/>
    <property type="match status" value="1"/>
</dbReference>
<name>L1JB07_GUITC</name>
<dbReference type="GO" id="GO:0008270">
    <property type="term" value="F:zinc ion binding"/>
    <property type="evidence" value="ECO:0007669"/>
    <property type="project" value="InterPro"/>
</dbReference>
<dbReference type="InterPro" id="IPR050821">
    <property type="entry name" value="Cytosolic_carboxypeptidase"/>
</dbReference>
<sequence length="456" mass="51236">MEGTVSSSSFPARIVFNKDVTSPDSSECQPPLPALINWKCLVFSSDFECGNLRRAVQVGEHEYDLLLSTDTKTRRHVQWFYFRMSGMERGVRYKLNIINMRKHDSLFNYGLKPVVLSVKLLHKEGAGWHHAGEEVAYYRSSVNRSRSGRGLHTLTFTLSSPMDNDCFFVAHSYPYSSSDLTRFLSLLEKSSSSGRYVTRSSLCRSVGQRECPLVSITEPEGEAAKRTTIFISSRVHPGETPASWVMHGLLEFLTSEEEKAKSLRRQHVFKLVPMMNVDGVMAGNCRTSLDGEDMNRCWEEPRRVTCPEIAAAKELLKSLKDEGRPAILFIDLHAHSRQLDCFVYGCDTKSGKTKEEREEEPLDPSSFDVRVFPALVAQSCDGFNFSSCSFNVSRGREGCARVVAHRELGILGSYTLEVSFLGGTLGRCRGRFFSREELKGIGRSICESIASYSDSE</sequence>
<dbReference type="InterPro" id="IPR040626">
    <property type="entry name" value="Pepdidase_M14_N"/>
</dbReference>
<feature type="non-terminal residue" evidence="5">
    <location>
        <position position="456"/>
    </location>
</feature>
<feature type="domain" description="Peptidase M14" evidence="4">
    <location>
        <begin position="173"/>
        <end position="456"/>
    </location>
</feature>
<evidence type="ECO:0000313" key="6">
    <source>
        <dbReference type="EnsemblProtists" id="EKX45269"/>
    </source>
</evidence>
<evidence type="ECO:0000313" key="5">
    <source>
        <dbReference type="EMBL" id="EKX45269.1"/>
    </source>
</evidence>
<comment type="similarity">
    <text evidence="2 3">Belongs to the peptidase M14 family.</text>
</comment>
<dbReference type="Gene3D" id="2.60.40.3120">
    <property type="match status" value="1"/>
</dbReference>
<evidence type="ECO:0000313" key="7">
    <source>
        <dbReference type="Proteomes" id="UP000011087"/>
    </source>
</evidence>
<dbReference type="RefSeq" id="XP_005832249.1">
    <property type="nucleotide sequence ID" value="XM_005832192.1"/>
</dbReference>
<dbReference type="Gene3D" id="3.40.630.10">
    <property type="entry name" value="Zn peptidases"/>
    <property type="match status" value="1"/>
</dbReference>
<protein>
    <recommendedName>
        <fullName evidence="4">Peptidase M14 domain-containing protein</fullName>
    </recommendedName>
</protein>
<reference evidence="5 7" key="1">
    <citation type="journal article" date="2012" name="Nature">
        <title>Algal genomes reveal evolutionary mosaicism and the fate of nucleomorphs.</title>
        <authorList>
            <consortium name="DOE Joint Genome Institute"/>
            <person name="Curtis B.A."/>
            <person name="Tanifuji G."/>
            <person name="Burki F."/>
            <person name="Gruber A."/>
            <person name="Irimia M."/>
            <person name="Maruyama S."/>
            <person name="Arias M.C."/>
            <person name="Ball S.G."/>
            <person name="Gile G.H."/>
            <person name="Hirakawa Y."/>
            <person name="Hopkins J.F."/>
            <person name="Kuo A."/>
            <person name="Rensing S.A."/>
            <person name="Schmutz J."/>
            <person name="Symeonidi A."/>
            <person name="Elias M."/>
            <person name="Eveleigh R.J."/>
            <person name="Herman E.K."/>
            <person name="Klute M.J."/>
            <person name="Nakayama T."/>
            <person name="Obornik M."/>
            <person name="Reyes-Prieto A."/>
            <person name="Armbrust E.V."/>
            <person name="Aves S.J."/>
            <person name="Beiko R.G."/>
            <person name="Coutinho P."/>
            <person name="Dacks J.B."/>
            <person name="Durnford D.G."/>
            <person name="Fast N.M."/>
            <person name="Green B.R."/>
            <person name="Grisdale C.J."/>
            <person name="Hempel F."/>
            <person name="Henrissat B."/>
            <person name="Hoppner M.P."/>
            <person name="Ishida K."/>
            <person name="Kim E."/>
            <person name="Koreny L."/>
            <person name="Kroth P.G."/>
            <person name="Liu Y."/>
            <person name="Malik S.B."/>
            <person name="Maier U.G."/>
            <person name="McRose D."/>
            <person name="Mock T."/>
            <person name="Neilson J.A."/>
            <person name="Onodera N.T."/>
            <person name="Poole A.M."/>
            <person name="Pritham E.J."/>
            <person name="Richards T.A."/>
            <person name="Rocap G."/>
            <person name="Roy S.W."/>
            <person name="Sarai C."/>
            <person name="Schaack S."/>
            <person name="Shirato S."/>
            <person name="Slamovits C.H."/>
            <person name="Spencer D.F."/>
            <person name="Suzuki S."/>
            <person name="Worden A.Z."/>
            <person name="Zauner S."/>
            <person name="Barry K."/>
            <person name="Bell C."/>
            <person name="Bharti A.K."/>
            <person name="Crow J.A."/>
            <person name="Grimwood J."/>
            <person name="Kramer R."/>
            <person name="Lindquist E."/>
            <person name="Lucas S."/>
            <person name="Salamov A."/>
            <person name="McFadden G.I."/>
            <person name="Lane C.E."/>
            <person name="Keeling P.J."/>
            <person name="Gray M.W."/>
            <person name="Grigoriev I.V."/>
            <person name="Archibald J.M."/>
        </authorList>
    </citation>
    <scope>NUCLEOTIDE SEQUENCE</scope>
    <source>
        <strain evidence="5 7">CCMP2712</strain>
    </source>
</reference>
<dbReference type="AlphaFoldDB" id="L1JB07"/>
<evidence type="ECO:0000256" key="2">
    <source>
        <dbReference type="ARBA" id="ARBA00005988"/>
    </source>
</evidence>
<reference evidence="7" key="2">
    <citation type="submission" date="2012-11" db="EMBL/GenBank/DDBJ databases">
        <authorList>
            <person name="Kuo A."/>
            <person name="Curtis B.A."/>
            <person name="Tanifuji G."/>
            <person name="Burki F."/>
            <person name="Gruber A."/>
            <person name="Irimia M."/>
            <person name="Maruyama S."/>
            <person name="Arias M.C."/>
            <person name="Ball S.G."/>
            <person name="Gile G.H."/>
            <person name="Hirakawa Y."/>
            <person name="Hopkins J.F."/>
            <person name="Rensing S.A."/>
            <person name="Schmutz J."/>
            <person name="Symeonidi A."/>
            <person name="Elias M."/>
            <person name="Eveleigh R.J."/>
            <person name="Herman E.K."/>
            <person name="Klute M.J."/>
            <person name="Nakayama T."/>
            <person name="Obornik M."/>
            <person name="Reyes-Prieto A."/>
            <person name="Armbrust E.V."/>
            <person name="Aves S.J."/>
            <person name="Beiko R.G."/>
            <person name="Coutinho P."/>
            <person name="Dacks J.B."/>
            <person name="Durnford D.G."/>
            <person name="Fast N.M."/>
            <person name="Green B.R."/>
            <person name="Grisdale C."/>
            <person name="Hempe F."/>
            <person name="Henrissat B."/>
            <person name="Hoppner M.P."/>
            <person name="Ishida K.-I."/>
            <person name="Kim E."/>
            <person name="Koreny L."/>
            <person name="Kroth P.G."/>
            <person name="Liu Y."/>
            <person name="Malik S.-B."/>
            <person name="Maier U.G."/>
            <person name="McRose D."/>
            <person name="Mock T."/>
            <person name="Neilson J.A."/>
            <person name="Onodera N.T."/>
            <person name="Poole A.M."/>
            <person name="Pritham E.J."/>
            <person name="Richards T.A."/>
            <person name="Rocap G."/>
            <person name="Roy S.W."/>
            <person name="Sarai C."/>
            <person name="Schaack S."/>
            <person name="Shirato S."/>
            <person name="Slamovits C.H."/>
            <person name="Spencer D.F."/>
            <person name="Suzuki S."/>
            <person name="Worden A.Z."/>
            <person name="Zauner S."/>
            <person name="Barry K."/>
            <person name="Bell C."/>
            <person name="Bharti A.K."/>
            <person name="Crow J.A."/>
            <person name="Grimwood J."/>
            <person name="Kramer R."/>
            <person name="Lindquist E."/>
            <person name="Lucas S."/>
            <person name="Salamov A."/>
            <person name="McFadden G.I."/>
            <person name="Lane C.E."/>
            <person name="Keeling P.J."/>
            <person name="Gray M.W."/>
            <person name="Grigoriev I.V."/>
            <person name="Archibald J.M."/>
        </authorList>
    </citation>
    <scope>NUCLEOTIDE SEQUENCE</scope>
    <source>
        <strain evidence="7">CCMP2712</strain>
    </source>
</reference>
<dbReference type="GO" id="GO:0006508">
    <property type="term" value="P:proteolysis"/>
    <property type="evidence" value="ECO:0007669"/>
    <property type="project" value="InterPro"/>
</dbReference>
<dbReference type="PROSITE" id="PS52035">
    <property type="entry name" value="PEPTIDASE_M14"/>
    <property type="match status" value="1"/>
</dbReference>
<organism evidence="5">
    <name type="scientific">Guillardia theta (strain CCMP2712)</name>
    <name type="common">Cryptophyte</name>
    <dbReference type="NCBI Taxonomy" id="905079"/>
    <lineage>
        <taxon>Eukaryota</taxon>
        <taxon>Cryptophyceae</taxon>
        <taxon>Pyrenomonadales</taxon>
        <taxon>Geminigeraceae</taxon>
        <taxon>Guillardia</taxon>
    </lineage>
</organism>
<gene>
    <name evidence="5" type="ORF">GUITHDRAFT_71510</name>
</gene>
<evidence type="ECO:0000256" key="3">
    <source>
        <dbReference type="PROSITE-ProRule" id="PRU01379"/>
    </source>
</evidence>
<dbReference type="PaxDb" id="55529-EKX45269"/>